<dbReference type="SMART" id="SM00823">
    <property type="entry name" value="PKS_PP"/>
    <property type="match status" value="5"/>
</dbReference>
<dbReference type="FunFam" id="3.30.300.30:FF:000033">
    <property type="entry name" value="Nonribosomal siderophore peptide synthase SidC"/>
    <property type="match status" value="1"/>
</dbReference>
<dbReference type="Pfam" id="PF13193">
    <property type="entry name" value="AMP-binding_C"/>
    <property type="match status" value="1"/>
</dbReference>
<dbReference type="Gene3D" id="3.30.300.30">
    <property type="match status" value="4"/>
</dbReference>
<dbReference type="GO" id="GO:0043041">
    <property type="term" value="P:amino acid activation for nonribosomal peptide biosynthetic process"/>
    <property type="evidence" value="ECO:0007669"/>
    <property type="project" value="TreeGrafter"/>
</dbReference>
<dbReference type="GO" id="GO:0031177">
    <property type="term" value="F:phosphopantetheine binding"/>
    <property type="evidence" value="ECO:0007669"/>
    <property type="project" value="InterPro"/>
</dbReference>
<dbReference type="InterPro" id="IPR042099">
    <property type="entry name" value="ANL_N_sf"/>
</dbReference>
<organism evidence="9 10">
    <name type="scientific">Pleomassaria siparia CBS 279.74</name>
    <dbReference type="NCBI Taxonomy" id="1314801"/>
    <lineage>
        <taxon>Eukaryota</taxon>
        <taxon>Fungi</taxon>
        <taxon>Dikarya</taxon>
        <taxon>Ascomycota</taxon>
        <taxon>Pezizomycotina</taxon>
        <taxon>Dothideomycetes</taxon>
        <taxon>Pleosporomycetidae</taxon>
        <taxon>Pleosporales</taxon>
        <taxon>Pleomassariaceae</taxon>
        <taxon>Pleomassaria</taxon>
    </lineage>
</organism>
<dbReference type="NCBIfam" id="TIGR01733">
    <property type="entry name" value="AA-adenyl-dom"/>
    <property type="match status" value="3"/>
</dbReference>
<keyword evidence="4" id="KW-0597">Phosphoprotein</keyword>
<dbReference type="GO" id="GO:0010106">
    <property type="term" value="P:cellular response to iron ion starvation"/>
    <property type="evidence" value="ECO:0007669"/>
    <property type="project" value="UniProtKB-ARBA"/>
</dbReference>
<dbReference type="Proteomes" id="UP000799428">
    <property type="component" value="Unassembled WGS sequence"/>
</dbReference>
<evidence type="ECO:0000256" key="2">
    <source>
        <dbReference type="ARBA" id="ARBA00006432"/>
    </source>
</evidence>
<dbReference type="OrthoDB" id="416786at2759"/>
<keyword evidence="6" id="KW-0677">Repeat</keyword>
<dbReference type="InterPro" id="IPR020806">
    <property type="entry name" value="PKS_PP-bd"/>
</dbReference>
<evidence type="ECO:0000256" key="3">
    <source>
        <dbReference type="ARBA" id="ARBA00022450"/>
    </source>
</evidence>
<evidence type="ECO:0000256" key="4">
    <source>
        <dbReference type="ARBA" id="ARBA00022553"/>
    </source>
</evidence>
<evidence type="ECO:0000259" key="8">
    <source>
        <dbReference type="PROSITE" id="PS50075"/>
    </source>
</evidence>
<dbReference type="CDD" id="cd05918">
    <property type="entry name" value="A_NRPS_SidN3_like"/>
    <property type="match status" value="3"/>
</dbReference>
<dbReference type="InterPro" id="IPR000873">
    <property type="entry name" value="AMP-dep_synth/lig_dom"/>
</dbReference>
<dbReference type="FunFam" id="3.40.50.12780:FF:000024">
    <property type="entry name" value="Nonribosomal siderophore peptide synthase SidC"/>
    <property type="match status" value="2"/>
</dbReference>
<dbReference type="InterPro" id="IPR006162">
    <property type="entry name" value="Ppantetheine_attach_site"/>
</dbReference>
<reference evidence="9" key="1">
    <citation type="journal article" date="2020" name="Stud. Mycol.">
        <title>101 Dothideomycetes genomes: a test case for predicting lifestyles and emergence of pathogens.</title>
        <authorList>
            <person name="Haridas S."/>
            <person name="Albert R."/>
            <person name="Binder M."/>
            <person name="Bloem J."/>
            <person name="Labutti K."/>
            <person name="Salamov A."/>
            <person name="Andreopoulos B."/>
            <person name="Baker S."/>
            <person name="Barry K."/>
            <person name="Bills G."/>
            <person name="Bluhm B."/>
            <person name="Cannon C."/>
            <person name="Castanera R."/>
            <person name="Culley D."/>
            <person name="Daum C."/>
            <person name="Ezra D."/>
            <person name="Gonzalez J."/>
            <person name="Henrissat B."/>
            <person name="Kuo A."/>
            <person name="Liang C."/>
            <person name="Lipzen A."/>
            <person name="Lutzoni F."/>
            <person name="Magnuson J."/>
            <person name="Mondo S."/>
            <person name="Nolan M."/>
            <person name="Ohm R."/>
            <person name="Pangilinan J."/>
            <person name="Park H.-J."/>
            <person name="Ramirez L."/>
            <person name="Alfaro M."/>
            <person name="Sun H."/>
            <person name="Tritt A."/>
            <person name="Yoshinaga Y."/>
            <person name="Zwiers L.-H."/>
            <person name="Turgeon B."/>
            <person name="Goodwin S."/>
            <person name="Spatafora J."/>
            <person name="Crous P."/>
            <person name="Grigoriev I."/>
        </authorList>
    </citation>
    <scope>NUCLEOTIDE SEQUENCE</scope>
    <source>
        <strain evidence="9">CBS 279.74</strain>
    </source>
</reference>
<evidence type="ECO:0000313" key="9">
    <source>
        <dbReference type="EMBL" id="KAF2712300.1"/>
    </source>
</evidence>
<feature type="domain" description="Carrier" evidence="8">
    <location>
        <begin position="534"/>
        <end position="609"/>
    </location>
</feature>
<dbReference type="Gene3D" id="3.40.50.12780">
    <property type="entry name" value="N-terminal domain of ligase-like"/>
    <property type="match status" value="4"/>
</dbReference>
<dbReference type="SUPFAM" id="SSF56801">
    <property type="entry name" value="Acetyl-CoA synthetase-like"/>
    <property type="match status" value="4"/>
</dbReference>
<evidence type="ECO:0000256" key="6">
    <source>
        <dbReference type="ARBA" id="ARBA00022737"/>
    </source>
</evidence>
<dbReference type="InterPro" id="IPR009081">
    <property type="entry name" value="PP-bd_ACP"/>
</dbReference>
<gene>
    <name evidence="9" type="ORF">K504DRAFT_452517</name>
</gene>
<keyword evidence="3" id="KW-0596">Phosphopantetheine</keyword>
<dbReference type="FunFam" id="3.30.559.30:FF:000030">
    <property type="entry name" value="Hydroxamate-type ferrichrome siderophore peptide synthetase"/>
    <property type="match status" value="1"/>
</dbReference>
<dbReference type="SUPFAM" id="SSF47336">
    <property type="entry name" value="ACP-like"/>
    <property type="match status" value="5"/>
</dbReference>
<dbReference type="SUPFAM" id="SSF52777">
    <property type="entry name" value="CoA-dependent acyltransferases"/>
    <property type="match status" value="12"/>
</dbReference>
<dbReference type="InterPro" id="IPR025110">
    <property type="entry name" value="AMP-bd_C"/>
</dbReference>
<dbReference type="InterPro" id="IPR036736">
    <property type="entry name" value="ACP-like_sf"/>
</dbReference>
<dbReference type="NCBIfam" id="NF003417">
    <property type="entry name" value="PRK04813.1"/>
    <property type="match status" value="4"/>
</dbReference>
<feature type="domain" description="Carrier" evidence="8">
    <location>
        <begin position="3731"/>
        <end position="3808"/>
    </location>
</feature>
<evidence type="ECO:0000256" key="1">
    <source>
        <dbReference type="ARBA" id="ARBA00004924"/>
    </source>
</evidence>
<dbReference type="InterPro" id="IPR001242">
    <property type="entry name" value="Condensation_dom"/>
</dbReference>
<evidence type="ECO:0000313" key="10">
    <source>
        <dbReference type="Proteomes" id="UP000799428"/>
    </source>
</evidence>
<feature type="domain" description="Carrier" evidence="8">
    <location>
        <begin position="4843"/>
        <end position="4919"/>
    </location>
</feature>
<feature type="domain" description="Carrier" evidence="8">
    <location>
        <begin position="4288"/>
        <end position="4364"/>
    </location>
</feature>
<dbReference type="PROSITE" id="PS00455">
    <property type="entry name" value="AMP_BINDING"/>
    <property type="match status" value="2"/>
</dbReference>
<keyword evidence="5" id="KW-0436">Ligase</keyword>
<evidence type="ECO:0000256" key="7">
    <source>
        <dbReference type="ARBA" id="ARBA00029454"/>
    </source>
</evidence>
<dbReference type="PROSITE" id="PS00012">
    <property type="entry name" value="PHOSPHOPANTETHEINE"/>
    <property type="match status" value="4"/>
</dbReference>
<dbReference type="GO" id="GO:0031169">
    <property type="term" value="P:ferrichrome biosynthetic process"/>
    <property type="evidence" value="ECO:0007669"/>
    <property type="project" value="UniProtKB-ARBA"/>
</dbReference>
<dbReference type="Pfam" id="PF00668">
    <property type="entry name" value="Condensation"/>
    <property type="match status" value="6"/>
</dbReference>
<dbReference type="InterPro" id="IPR023213">
    <property type="entry name" value="CAT-like_dom_sf"/>
</dbReference>
<dbReference type="FunFam" id="3.30.300.30:FF:000015">
    <property type="entry name" value="Nonribosomal peptide synthase SidD"/>
    <property type="match status" value="2"/>
</dbReference>
<sequence>MLRSPTKELSILNKHPALLDGPTLLHDLIPSYSTTAAPAIDFLEHGSIRTRLSYESLHTLSDALAQQITHSLAKLQNASTIIPVLLPQSPELYITVVAILKAGKAFCPLGIGTPEERLKFILDDVSADVIITDSLQRNNIPQADNLQVLVVDSSFLEQNDTLDVEHPQVSTKDLAYVLYTSGSTGLPKAVSVSHRAVTQSLLAHDRHVPDFTRFLQFAAPTFDVSIFEIFFPLFRGKTVVGCTRSHMLENLSGVICELEVDAAELTPTVVSNLLSGRACVPGLRLLLTIGEMLTTNVIEEFGGNSSRESILWGMYGPTEAAIHCTLQPNFQSNFFVGNIGFPLDSVSALIAAPVTSVTSSVEITALPFGDVGELVIGGPQVADGYLNRDDLSAAAFVRHSELGLLYRTGDKARFHPNGTIECLGRIVSGQVKLRGQRVELGEIEQILYKADGVHTVAAVVIDDSLVAFCSVNSSNISKAAVTEICKRWLPNYMVPADIVFVPQMPQSASGKIDKMFLESNYLRERYRSNPTALHPISGSGLAILRILRDVLDDNISLSLNTTLETTGLDSLRSIKVASLLREEGYNVGALDVLSALDLEELISICESKKLDRLYIPVDVVSTKLVVPELLCYQDDIVDIISCTPLQEAMLAETTLKPEAYCNWIEIELSASYTFTQIRGFLEKLIDGNEILRSGFHTSTMTARSFVQVIWKKLEASQITEVTSFSKRYSLGSMESILRPLRIQINATLARPHLLFQIHHALYDGWSFDILLRDLSKIIEGKKIDERPQYREVVNYFLKIRANSEISAVGSKPATSSAYWCELLKDFYPISLPNFNGKTLRSSSPHTISRTSSVNAQSLSNRAREHGLNVQVFFQAAVAHIIGLYLGSSDIVIGTVTSGRTIPVTGIEKVVGPCIASLPLRVDLSHPSPIREMLGKIHGANRDMLEHCTLPLREITKICNLRPGTRLFDVLFVWQQTLSSNDDELALVKTIDHADKLEFALTLEFEPRRDSIICKATYDSAIFPEKQINYLHTQIDELVNHFIHDIDGKAKDIGRCFSSGSLSIANPHPFQERFLHGPAHAVERWASDNPESEALVIGAIVDGHMKVTEKLTYAALNERANQLAHALQKYGPDKGELICVLMEKSINLYVSILAILKIGSGYLPIVPDTPPERTSKILADARVRFCISEKRVSKGLRDTGLYKIVDIDDMDLSTYCNQTLDIEYNGSHLAYAVFTSGSTGTPKGVLVTQDNLMSNLSFLYGLYPTSTDSRLLQACSQAFDVSVFEIFFTWYAGMCLCTATKDDLFHSFEDSINRLEITHLSLTPTVASLVNPDHVPKVKFLVTAGEAVNEHVKRQWAGKGLYQGYGPSETTNICTVRPAVTSDDLINNIGPPFSNTSALVLEPGSDRIVPRGGVGELCFGGAQVFRGYLNMPELNATKIINHPLYGRIYRSGDMGILLPDDSILFTGRIIDDGQVKIRGQRVELGEITSNVLNHATVRDCFTLLFRQNNNTQRLITFWVPKDHTSDTFTALMPQEYVSSILAIFESLSLKLPVYMVPTHLVPITRIPLTSQTKIDKVLLQTTFESLSIEHLEAVAYDYASADDAETFSEVESKITEALAQTISIPLSDIRRTSSFFNLGLDSVSAINFSTRLRHLGMTNISISTILKNPTVALLSSTLSPELNQDIISTSHEGSLSEVFPSEFTSRIFADFERRGMRAQKILPCTPLQEAMLSSASSPTKSPYYNNMIFRIVGNISRIKECWNLMIGRHEILRTAFVPTDISQCAFAQVVMAHENIVWDDLRADEDIDSYAQNVIPNLLNSFHPPVRLAISKVGTTTKLVFCCHHALYDGLAISILLQELQDAYMNLPLPPPVAYDCYLQHMVSQDLEAADNFWKSSLASFEPTCFPSLSVKAEQPTASSSSTIKTLKIPLDEVLKACQNSSVSLLPVIQAAWAKLLYFYTSESDLCFGNVVSGRTLPEEHLDRLVAPCFNTLPVRLVFDFQRSNSEMIQRLHVLNIASLPFQLTPLRRIQAKTITEGAALFDTLVILQQVIEPLDQCIWSLEQDVGYMDLPIVCEVFQDKLNNQLKMALHYQTSLLLESDAKLVTETFEYALGSLIRFPDSAAGDTAGFPSRILAESNMNFKQLTPIDESLLHAAMERNVVARPESTALDFQHANGERTTWAFRTLNEKANQIAYALIQRNVNPDDIIPVHILKSPQFYASILGILKAGAAFTPIHPDLPNERKRFMLDQIKPAVMLCANSTSLDWCNGLEIIDVYAMGNNPKHNPIIAKLAPTNLAYILYTSGSTGLPKAVSMDHRSPIQTIESSKSLIPWTHDSRLLQYAAITFDMCYYDCFLAWSFGFTLCAAEQNTMLNEVTSVIRSLEVDLLDLTPSVAVTISRADVPGVKWLYCIGEAMVPEIVEEWKGACVNSYGPSETAFCTTIFPVQGGVKNSIIGKPFPTTSFAVFPVHGQRSLPVFGLGELYIGGTQLARGYYGNATLTDERFIQRNGQRFYKSGDIVRMLGGGNFEYIGRTDEQVKIRGLRVELGEINHVIQNCDKYVSHVSTQILKRDEGSKSQLVAFLVAPHYVNDEERSELRRRAKREAMGKLPAYMVPQFFIFVDHIPKSMAGKVDKNALETQFRYSSIPDQTEHYVRTHEWTETETCIREILARLSQTPIETIFSTTSIYQLGLDSISAVQVAAALRKKGFVANAANVMKYTSCADLAAYLDQIPTGLVSEIERFDYGSFDKIFRPEVLRACAVKNSDIETIRPCTPLQKGMLSQFIAKDGAVYFNYLRLRLSSSMNIDTDRMRNAWSMIVERHLMLRTGFAHIKDKKHSFIMLHYTSSIFTVPWDEESNSHTVEEWLEKRQQMALEQLHHPMWSIRVSESCIDLAIFHALFDATSLHIVLNDVLTAYRGLSLNTPTPLEPLLSEILTQSSEDVSRKLFWETLGKGAISTRFPNMAPLRYDPEPPIVVTQRCTKSLSDLEAGCRTSNMTLQAAGLASWASLLSAYTGETSVTFGVVLSGRTFEAAEFAVFPCITTVPFVSKVSDNKANMVQETMALSAEIQQHQFTPLNEIQRLMGFSNEVLFDSLFAFQRMSNVEGEHDAWDVIDEKGTIEYPISIEMEPKNGHLELRLTFLPHIVPKEQAVLILQQLDHLINQFVFLKSASLTDTTVDQKLYSITPAKEDTLSSDVTLLHEMFEVSAMKHRDRVALEFATSISNGQFTSNTLTYAELDAEGNKIAHMLIAHGICQGELVGICFDKCPEASFAILGILKAGCAFVALDPGVPSARRAFIIEDSRAKVVLSMQAQSSDMRGCPGVNFLNLDELDLESTSATRPTLQRPINPQDCSYCLYTSGTTGTPKGCELTHENAVQALLAFQQLFAGHWDEQSRWLQFASFHFDVSVLEQYWSWSVGICVVSAPRDLLFEDLATSIRTLGITHIDLTPSLARIIHPDDVPDLCKGVFITGGESLKQEILDVWGPKGVIYNGYGPTEATIGCTMYARVPANGKPSNIGRQFDNVGSYVFRPGTEIPVLRGAIGELCVSGKLVGKGYLNRSELTQERFPHLNRFHERVYRTGDMVRILNDGAFDFLGRADEQVKLRGQRLEIGEINTVIMQAADDISDMATLVLRHPKQRKDQLVSFIVTTLKGKGKGKPKILLYSSSALELAKEACREKLPGYMVPTHFVALTALPLSANNKADGRKLKEMYKSLSISDLRLISGSADGIDDKWSKQEKKLRDVLVEMLEIRESDIKKGSSFFELGLDSVSIIGFSRALKSTGFSKAAASMIMQNTSISKLAKALSEISNASGDRGSIDAALQSITAIQHRHRRRVAESLFTDPREVEAMAPCTPLQQGLIARSLDSEHGLYFNAFYFKLNKNVDTEKLQNAWQQQFYSTQILRTIFSNTEDGYVQAALRRPRFPWKVCSVPMGKTLHDYLDILKKEWWQDKRTLSHRPFEITLVDAPEGNVLAVHIFHALYDGNCIGLMFKSVWETYNNRLNEGTVPSFQSCLAYGPLRIVKGAREFWKDHISDMLFKPFPPLADEQRGPPTTVTRDLPSLPNYESVRRRLNVAAQSIAQACWAIVLHRYTKNAITLGMVVSGRSIDFENADSVVGPLFNTIPYHHCIRANDTWASIIKRTHDFNIAANPYQHTPLRDIVKWCKRGPNQPLFDTLFVYQIAEADDSWQKNDIWELEDGGAEADYSLALEVEQQTNGYLGVTLVAQGHVLDERTSNRLLDDFEKALKEALGDPEAPVEGLTINNTETRPQLEDPELRPEPLCFDGAKDFQWTHNALKMREEIANLVDADIEDINETTSIFELGLDSIDAIKLSSKLKKHGIDLPVSNILRGRTIANTIFDVPQSKRRWAQGPSDMIFKSHIRKLEAYLQRRGGKLDDIEQVLPLTPLQEAMVAEMIASDYTRYWNHDVLKLAPDTDVERLRDAWMQVVKDSPILRTSFIEIDDPHIDFSFAQTIRRTPHAFWKEIEVGESPDFSEIFTTIRGDVVRVTQTAPLFHVHLVSNTNQKYLVLSIAHALYDGWSLGLLHYDVHRAYSRKFEARPKYDSVLHRILTTSGADAAAFWRDYLSDAKSTHFSPQHKVNQQSLRIVHREEHTSKVMLSDVIFFAKKNKISLQTLGQTVYALVLAHYTQSLDVTFGSVLSGRDDETTSKLMFPTMNTVAIRIIIHGNCREMLQYVQDNFENVIQWQHFPLRKAQALAGIQGNVFGSLFIYQKRATGDNVGKKLYESVEGQSDVEYPVCVEMETLGAELVWRCAVKEEVLDKAGAQDLLARLDRVLEVIVSRPDAPTVEFMAAKKSICGLPTFQDEQYNTSRDEASEAKDQAPLQSDSATAKAIRETLAFVSKTPEDEIAEGMTIFHIGLDSISAIKVSSLLRKRSVILSVGEMLKAGTVEKMAKVVDGRVSAAAEVESDAEVVIDEVLTGVDRITVLNHANIEEENVEQLLPATAGQMYMLSMFLNSNGVNFYPRFTYKIDEPIAFSTLQAAWRAVVNANPILRTCLLASKDNRVPYVQVVLKKADVEIVDATDWNEQNISDAMKESARRQPYYYIIAALSSNSWKLTLRIHHALYDGVSLPLLMQQVQDYCNGDGLPAATNTFNRLLANSYNTSALRTRKVFWTHYLSGITQHRIPQPSSPPVTKTEIFKLGLLPSTKVLDSLARKNGVSTQSLFLAAYTKIYAAFAQAPSSEDAVIGIYLANRSLPIPNIASAAIPTMNLVPLRVPRPLQTDILDMAAQIQYDIQEISIPANSSASLSEVYEWTRVRIDTFVNFLKLPDVEKTPSLEGAKGISITPLKEWEENVGRVKETSYEGFEAPKELVHERVRSAYLHAIDIEATIRNGALDVGVFAPEGMVDMKNGEKLIEDIRQELEVLRDAEKL</sequence>
<dbReference type="Pfam" id="PF00501">
    <property type="entry name" value="AMP-binding"/>
    <property type="match status" value="4"/>
</dbReference>
<dbReference type="PANTHER" id="PTHR45527">
    <property type="entry name" value="NONRIBOSOMAL PEPTIDE SYNTHETASE"/>
    <property type="match status" value="1"/>
</dbReference>
<proteinExistence type="inferred from homology"/>
<dbReference type="PROSITE" id="PS50075">
    <property type="entry name" value="CARRIER"/>
    <property type="match status" value="6"/>
</dbReference>
<dbReference type="GO" id="GO:0016874">
    <property type="term" value="F:ligase activity"/>
    <property type="evidence" value="ECO:0007669"/>
    <property type="project" value="UniProtKB-KW"/>
</dbReference>
<comment type="similarity">
    <text evidence="7">Belongs to the NRP synthetase family.</text>
</comment>
<protein>
    <recommendedName>
        <fullName evidence="8">Carrier domain-containing protein</fullName>
    </recommendedName>
</protein>
<dbReference type="InterPro" id="IPR020845">
    <property type="entry name" value="AMP-binding_CS"/>
</dbReference>
<dbReference type="InterPro" id="IPR010071">
    <property type="entry name" value="AA_adenyl_dom"/>
</dbReference>
<dbReference type="Pfam" id="PF00550">
    <property type="entry name" value="PP-binding"/>
    <property type="match status" value="5"/>
</dbReference>
<name>A0A6G1KHP1_9PLEO</name>
<dbReference type="Gene3D" id="3.30.559.30">
    <property type="entry name" value="Nonribosomal peptide synthetase, condensation domain"/>
    <property type="match status" value="6"/>
</dbReference>
<accession>A0A6G1KHP1</accession>
<evidence type="ECO:0000256" key="5">
    <source>
        <dbReference type="ARBA" id="ARBA00022598"/>
    </source>
</evidence>
<dbReference type="Gene3D" id="3.30.559.10">
    <property type="entry name" value="Chloramphenicol acetyltransferase-like domain"/>
    <property type="match status" value="6"/>
</dbReference>
<comment type="similarity">
    <text evidence="2">Belongs to the ATP-dependent AMP-binding enzyme family.</text>
</comment>
<dbReference type="GO" id="GO:0005737">
    <property type="term" value="C:cytoplasm"/>
    <property type="evidence" value="ECO:0007669"/>
    <property type="project" value="TreeGrafter"/>
</dbReference>
<dbReference type="PANTHER" id="PTHR45527:SF1">
    <property type="entry name" value="FATTY ACID SYNTHASE"/>
    <property type="match status" value="1"/>
</dbReference>
<dbReference type="Gene3D" id="1.10.1200.10">
    <property type="entry name" value="ACP-like"/>
    <property type="match status" value="5"/>
</dbReference>
<dbReference type="CDD" id="cd19542">
    <property type="entry name" value="CT_NRPS-like"/>
    <property type="match status" value="2"/>
</dbReference>
<dbReference type="EMBL" id="MU005766">
    <property type="protein sequence ID" value="KAF2712300.1"/>
    <property type="molecule type" value="Genomic_DNA"/>
</dbReference>
<dbReference type="InterPro" id="IPR045851">
    <property type="entry name" value="AMP-bd_C_sf"/>
</dbReference>
<comment type="pathway">
    <text evidence="1">Siderophore biosynthesis.</text>
</comment>
<feature type="domain" description="Carrier" evidence="8">
    <location>
        <begin position="2659"/>
        <end position="2732"/>
    </location>
</feature>
<feature type="domain" description="Carrier" evidence="8">
    <location>
        <begin position="1604"/>
        <end position="1681"/>
    </location>
</feature>
<keyword evidence="10" id="KW-1185">Reference proteome</keyword>